<dbReference type="InterPro" id="IPR009057">
    <property type="entry name" value="Homeodomain-like_sf"/>
</dbReference>
<dbReference type="InterPro" id="IPR001005">
    <property type="entry name" value="SANT/Myb"/>
</dbReference>
<gene>
    <name evidence="2" type="ORF">TVAG_157580</name>
</gene>
<dbReference type="Proteomes" id="UP000001542">
    <property type="component" value="Unassembled WGS sequence"/>
</dbReference>
<evidence type="ECO:0000313" key="2">
    <source>
        <dbReference type="EMBL" id="EAY10681.1"/>
    </source>
</evidence>
<dbReference type="AlphaFoldDB" id="A2E9N0"/>
<dbReference type="InParanoid" id="A2E9N0"/>
<dbReference type="SUPFAM" id="SSF46689">
    <property type="entry name" value="Homeodomain-like"/>
    <property type="match status" value="1"/>
</dbReference>
<protein>
    <recommendedName>
        <fullName evidence="1">Myb-like domain-containing protein</fullName>
    </recommendedName>
</protein>
<dbReference type="SMR" id="A2E9N0"/>
<dbReference type="CDD" id="cd00167">
    <property type="entry name" value="SANT"/>
    <property type="match status" value="1"/>
</dbReference>
<dbReference type="VEuPathDB" id="TrichDB:TVAG_157580"/>
<keyword evidence="3" id="KW-1185">Reference proteome</keyword>
<name>A2E9N0_TRIV3</name>
<feature type="domain" description="Myb-like" evidence="1">
    <location>
        <begin position="3"/>
        <end position="54"/>
    </location>
</feature>
<evidence type="ECO:0000313" key="3">
    <source>
        <dbReference type="Proteomes" id="UP000001542"/>
    </source>
</evidence>
<dbReference type="KEGG" id="tva:4768616"/>
<organism evidence="2 3">
    <name type="scientific">Trichomonas vaginalis (strain ATCC PRA-98 / G3)</name>
    <dbReference type="NCBI Taxonomy" id="412133"/>
    <lineage>
        <taxon>Eukaryota</taxon>
        <taxon>Metamonada</taxon>
        <taxon>Parabasalia</taxon>
        <taxon>Trichomonadida</taxon>
        <taxon>Trichomonadidae</taxon>
        <taxon>Trichomonas</taxon>
    </lineage>
</organism>
<proteinExistence type="predicted"/>
<accession>A2E9N0</accession>
<reference evidence="2" key="1">
    <citation type="submission" date="2006-10" db="EMBL/GenBank/DDBJ databases">
        <authorList>
            <person name="Amadeo P."/>
            <person name="Zhao Q."/>
            <person name="Wortman J."/>
            <person name="Fraser-Liggett C."/>
            <person name="Carlton J."/>
        </authorList>
    </citation>
    <scope>NUCLEOTIDE SEQUENCE</scope>
    <source>
        <strain evidence="2">G3</strain>
    </source>
</reference>
<dbReference type="VEuPathDB" id="TrichDB:TVAGG3_0746120"/>
<sequence length="328" mass="37782">MSKLHDWTPDEDDYLTQGNAICPGDFRKMVTLFHFKPNHTPQDLQDHWRDMIENPLSDDQDIIGKLKSSQNKFKGNVYHYSEEYEYDFPNSKEIEEIFSAIPSLAAKTLSPEMQTKNIESQNINSLSLHCYFSAERVEKLVSDAFNRVVDDENLRITLHRTFKRNLIDRGRKITVENISRILNDISKMDDATTDTECQIIELDFENMLISVQRKLQSGITPRMYDANMQELTDAFNTLKAISSKVTWPANLNAPLAKLRENIIVKTAKLYAYFLFSYCTDPSKIQRYSTFIEAAAKNDPNNLLESYAPAHLKAHIAQLKQGFANQPNL</sequence>
<dbReference type="RefSeq" id="XP_001322904.1">
    <property type="nucleotide sequence ID" value="XM_001322869.1"/>
</dbReference>
<dbReference type="SMART" id="SM00717">
    <property type="entry name" value="SANT"/>
    <property type="match status" value="1"/>
</dbReference>
<dbReference type="EMBL" id="DS113334">
    <property type="protein sequence ID" value="EAY10681.1"/>
    <property type="molecule type" value="Genomic_DNA"/>
</dbReference>
<evidence type="ECO:0000259" key="1">
    <source>
        <dbReference type="SMART" id="SM00717"/>
    </source>
</evidence>
<reference evidence="2" key="2">
    <citation type="journal article" date="2007" name="Science">
        <title>Draft genome sequence of the sexually transmitted pathogen Trichomonas vaginalis.</title>
        <authorList>
            <person name="Carlton J.M."/>
            <person name="Hirt R.P."/>
            <person name="Silva J.C."/>
            <person name="Delcher A.L."/>
            <person name="Schatz M."/>
            <person name="Zhao Q."/>
            <person name="Wortman J.R."/>
            <person name="Bidwell S.L."/>
            <person name="Alsmark U.C.M."/>
            <person name="Besteiro S."/>
            <person name="Sicheritz-Ponten T."/>
            <person name="Noel C.J."/>
            <person name="Dacks J.B."/>
            <person name="Foster P.G."/>
            <person name="Simillion C."/>
            <person name="Van de Peer Y."/>
            <person name="Miranda-Saavedra D."/>
            <person name="Barton G.J."/>
            <person name="Westrop G.D."/>
            <person name="Mueller S."/>
            <person name="Dessi D."/>
            <person name="Fiori P.L."/>
            <person name="Ren Q."/>
            <person name="Paulsen I."/>
            <person name="Zhang H."/>
            <person name="Bastida-Corcuera F.D."/>
            <person name="Simoes-Barbosa A."/>
            <person name="Brown M.T."/>
            <person name="Hayes R.D."/>
            <person name="Mukherjee M."/>
            <person name="Okumura C.Y."/>
            <person name="Schneider R."/>
            <person name="Smith A.J."/>
            <person name="Vanacova S."/>
            <person name="Villalvazo M."/>
            <person name="Haas B.J."/>
            <person name="Pertea M."/>
            <person name="Feldblyum T.V."/>
            <person name="Utterback T.R."/>
            <person name="Shu C.L."/>
            <person name="Osoegawa K."/>
            <person name="de Jong P.J."/>
            <person name="Hrdy I."/>
            <person name="Horvathova L."/>
            <person name="Zubacova Z."/>
            <person name="Dolezal P."/>
            <person name="Malik S.B."/>
            <person name="Logsdon J.M. Jr."/>
            <person name="Henze K."/>
            <person name="Gupta A."/>
            <person name="Wang C.C."/>
            <person name="Dunne R.L."/>
            <person name="Upcroft J.A."/>
            <person name="Upcroft P."/>
            <person name="White O."/>
            <person name="Salzberg S.L."/>
            <person name="Tang P."/>
            <person name="Chiu C.-H."/>
            <person name="Lee Y.-S."/>
            <person name="Embley T.M."/>
            <person name="Coombs G.H."/>
            <person name="Mottram J.C."/>
            <person name="Tachezy J."/>
            <person name="Fraser-Liggett C.M."/>
            <person name="Johnson P.J."/>
        </authorList>
    </citation>
    <scope>NUCLEOTIDE SEQUENCE [LARGE SCALE GENOMIC DNA]</scope>
    <source>
        <strain evidence="2">G3</strain>
    </source>
</reference>